<comment type="similarity">
    <text evidence="4">Belongs to the methyl-accepting chemotaxis (MCP) protein family.</text>
</comment>
<dbReference type="AlphaFoldDB" id="A0AAJ1BEA4"/>
<dbReference type="GO" id="GO:0006935">
    <property type="term" value="P:chemotaxis"/>
    <property type="evidence" value="ECO:0007669"/>
    <property type="project" value="UniProtKB-KW"/>
</dbReference>
<dbReference type="Pfam" id="PF00672">
    <property type="entry name" value="HAMP"/>
    <property type="match status" value="1"/>
</dbReference>
<evidence type="ECO:0000256" key="1">
    <source>
        <dbReference type="ARBA" id="ARBA00004370"/>
    </source>
</evidence>
<evidence type="ECO:0000256" key="4">
    <source>
        <dbReference type="ARBA" id="ARBA00029447"/>
    </source>
</evidence>
<evidence type="ECO:0000256" key="5">
    <source>
        <dbReference type="PROSITE-ProRule" id="PRU00284"/>
    </source>
</evidence>
<dbReference type="InterPro" id="IPR041395">
    <property type="entry name" value="McpB_HAMP_3rd"/>
</dbReference>
<dbReference type="InterPro" id="IPR051310">
    <property type="entry name" value="MCP_chemotaxis"/>
</dbReference>
<dbReference type="InterPro" id="IPR024478">
    <property type="entry name" value="HlyB_4HB_MCP"/>
</dbReference>
<evidence type="ECO:0000256" key="3">
    <source>
        <dbReference type="ARBA" id="ARBA00023224"/>
    </source>
</evidence>
<keyword evidence="9" id="KW-1185">Reference proteome</keyword>
<feature type="domain" description="HAMP" evidence="7">
    <location>
        <begin position="208"/>
        <end position="260"/>
    </location>
</feature>
<organism evidence="8 9">
    <name type="scientific">Shewanella zhuhaiensis</name>
    <dbReference type="NCBI Taxonomy" id="2919576"/>
    <lineage>
        <taxon>Bacteria</taxon>
        <taxon>Pseudomonadati</taxon>
        <taxon>Pseudomonadota</taxon>
        <taxon>Gammaproteobacteria</taxon>
        <taxon>Alteromonadales</taxon>
        <taxon>Shewanellaceae</taxon>
        <taxon>Shewanella</taxon>
    </lineage>
</organism>
<dbReference type="InterPro" id="IPR004089">
    <property type="entry name" value="MCPsignal_dom"/>
</dbReference>
<proteinExistence type="inferred from homology"/>
<sequence length="892" mass="93599">MSIKAKLIAIVALMTLFLLFIGAMGMRGTDSMHNSLGTVYQDRVVPLKQLKLIADAYAVSVIDAVNKANAGLMSAEELRAELTSASTLIASEWQAYSATQLTPEEARLADEARVLFQKADAAMARLGRFAANLSGDISGQLDDFDGELYQDIDPISNKIGELISLQLDVARAEFDASEAVYAEVRTFSTGLMLAGGLLAIAAIWVLFRFVISPLQQALRLANALASGDLNNQIDRSGKDEAGKLLSALGQVQDAVSAIIHGQQDMARAHREGRVSAVLDPSQFDGAYADIASEVNALVACHLDVENKLVAVSREYAKGNFSVDMDALPGEQAAITEALAEVKAALLGISRNIKQMAASGADGDFSCRVDASGYQYLFRETIEDLNRLLATCDKGFGDIRRVTEALSDGDLSQSIEAQYPGVFGAAAQSVNRTLASLRQTLGEVDTMVAAACQGDFGKRMAEQGLAGYRLRLAGQLNSLSAVTESGLKEINAVVSALSTGRLDRRMEGNYPGLFGATQAGVNGTVDALADFVNDIDTMVNATARHGDFSGQIPLEGRSGFLLELSTRLNELARVTRDGLTQVKRIASAIADGELTTKASGQFSGLFGETLSALDGTVVRLSNMVGEIQDAAATLQVSAREIASGNMDLSNRTEAQAHSVEETVANFRGLSDSIGANTDNAVRAAGLASASAGQASLGAKIVADVENTMSNIGETSAQIANITGMIDSIAFQTNILALNAAVEAARAGDSGRGFGVVAAEVRSLASRSAEAAREIREVIDAAASRIAAGNEQAAKAGRAMKEIDDSVQAVAGLLEQIASSSQRQGQGMVQVRGAIDQIDSVTQHNAALVEEATAAAASMQSQVERLAKLMSVFKLETTQKAGTRLASVPAGRLA</sequence>
<evidence type="ECO:0000313" key="8">
    <source>
        <dbReference type="EMBL" id="MCH4293186.1"/>
    </source>
</evidence>
<accession>A0AAJ1BEA4</accession>
<dbReference type="GO" id="GO:0007165">
    <property type="term" value="P:signal transduction"/>
    <property type="evidence" value="ECO:0007669"/>
    <property type="project" value="UniProtKB-KW"/>
</dbReference>
<keyword evidence="2" id="KW-0488">Methylation</keyword>
<dbReference type="PANTHER" id="PTHR43531">
    <property type="entry name" value="PROTEIN ICFG"/>
    <property type="match status" value="1"/>
</dbReference>
<reference evidence="8 9" key="1">
    <citation type="submission" date="2022-02" db="EMBL/GenBank/DDBJ databases">
        <title>The genome sequence of Shewanella sp. 3B26.</title>
        <authorList>
            <person name="Du J."/>
        </authorList>
    </citation>
    <scope>NUCLEOTIDE SEQUENCE [LARGE SCALE GENOMIC DNA]</scope>
    <source>
        <strain evidence="8 9">3B26</strain>
    </source>
</reference>
<feature type="domain" description="HAMP" evidence="7">
    <location>
        <begin position="397"/>
        <end position="441"/>
    </location>
</feature>
<comment type="caution">
    <text evidence="8">The sequence shown here is derived from an EMBL/GenBank/DDBJ whole genome shotgun (WGS) entry which is preliminary data.</text>
</comment>
<evidence type="ECO:0000256" key="2">
    <source>
        <dbReference type="ARBA" id="ARBA00022481"/>
    </source>
</evidence>
<evidence type="ECO:0000259" key="6">
    <source>
        <dbReference type="PROSITE" id="PS50111"/>
    </source>
</evidence>
<evidence type="ECO:0000313" key="9">
    <source>
        <dbReference type="Proteomes" id="UP001297581"/>
    </source>
</evidence>
<dbReference type="GO" id="GO:0004888">
    <property type="term" value="F:transmembrane signaling receptor activity"/>
    <property type="evidence" value="ECO:0007669"/>
    <property type="project" value="TreeGrafter"/>
</dbReference>
<dbReference type="SUPFAM" id="SSF158472">
    <property type="entry name" value="HAMP domain-like"/>
    <property type="match status" value="1"/>
</dbReference>
<name>A0AAJ1BEA4_9GAMM</name>
<protein>
    <submittedName>
        <fullName evidence="8">Methyl-accepting chemotaxis protein</fullName>
    </submittedName>
</protein>
<dbReference type="Pfam" id="PF00015">
    <property type="entry name" value="MCPsignal"/>
    <property type="match status" value="1"/>
</dbReference>
<evidence type="ECO:0000259" key="7">
    <source>
        <dbReference type="PROSITE" id="PS50885"/>
    </source>
</evidence>
<dbReference type="EMBL" id="JAKUDL010000001">
    <property type="protein sequence ID" value="MCH4293186.1"/>
    <property type="molecule type" value="Genomic_DNA"/>
</dbReference>
<dbReference type="PROSITE" id="PS50111">
    <property type="entry name" value="CHEMOTAXIS_TRANSDUC_2"/>
    <property type="match status" value="1"/>
</dbReference>
<dbReference type="Pfam" id="PF12729">
    <property type="entry name" value="4HB_MCP_1"/>
    <property type="match status" value="1"/>
</dbReference>
<gene>
    <name evidence="8" type="ORF">MJ923_02560</name>
</gene>
<dbReference type="SUPFAM" id="SSF58104">
    <property type="entry name" value="Methyl-accepting chemotaxis protein (MCP) signaling domain"/>
    <property type="match status" value="1"/>
</dbReference>
<dbReference type="FunFam" id="1.10.287.950:FF:000001">
    <property type="entry name" value="Methyl-accepting chemotaxis sensory transducer"/>
    <property type="match status" value="1"/>
</dbReference>
<dbReference type="Gene3D" id="1.20.120.1530">
    <property type="match status" value="2"/>
</dbReference>
<dbReference type="SMART" id="SM00304">
    <property type="entry name" value="HAMP"/>
    <property type="match status" value="4"/>
</dbReference>
<feature type="domain" description="Methyl-accepting transducer" evidence="6">
    <location>
        <begin position="629"/>
        <end position="858"/>
    </location>
</feature>
<dbReference type="Gene3D" id="1.10.287.950">
    <property type="entry name" value="Methyl-accepting chemotaxis protein"/>
    <property type="match status" value="1"/>
</dbReference>
<dbReference type="SMART" id="SM00283">
    <property type="entry name" value="MA"/>
    <property type="match status" value="1"/>
</dbReference>
<dbReference type="PANTHER" id="PTHR43531:SF14">
    <property type="entry name" value="METHYL-ACCEPTING CHEMOTAXIS PROTEIN I-RELATED"/>
    <property type="match status" value="1"/>
</dbReference>
<dbReference type="PROSITE" id="PS50885">
    <property type="entry name" value="HAMP"/>
    <property type="match status" value="2"/>
</dbReference>
<dbReference type="RefSeq" id="WP_240589786.1">
    <property type="nucleotide sequence ID" value="NZ_JAKUDL010000001.1"/>
</dbReference>
<comment type="subcellular location">
    <subcellularLocation>
        <location evidence="1">Membrane</location>
    </subcellularLocation>
</comment>
<keyword evidence="3 5" id="KW-0807">Transducer</keyword>
<dbReference type="GO" id="GO:0005886">
    <property type="term" value="C:plasma membrane"/>
    <property type="evidence" value="ECO:0007669"/>
    <property type="project" value="TreeGrafter"/>
</dbReference>
<dbReference type="InterPro" id="IPR003660">
    <property type="entry name" value="HAMP_dom"/>
</dbReference>
<dbReference type="CDD" id="cd06225">
    <property type="entry name" value="HAMP"/>
    <property type="match status" value="1"/>
</dbReference>
<dbReference type="Pfam" id="PF18575">
    <property type="entry name" value="HAMP_N3"/>
    <property type="match status" value="1"/>
</dbReference>
<dbReference type="Proteomes" id="UP001297581">
    <property type="component" value="Unassembled WGS sequence"/>
</dbReference>